<accession>A0ACC0UXR9</accession>
<proteinExistence type="predicted"/>
<dbReference type="EMBL" id="CM047945">
    <property type="protein sequence ID" value="KAI9898023.1"/>
    <property type="molecule type" value="Genomic_DNA"/>
</dbReference>
<organism evidence="1 2">
    <name type="scientific">Trichothecium roseum</name>
    <dbReference type="NCBI Taxonomy" id="47278"/>
    <lineage>
        <taxon>Eukaryota</taxon>
        <taxon>Fungi</taxon>
        <taxon>Dikarya</taxon>
        <taxon>Ascomycota</taxon>
        <taxon>Pezizomycotina</taxon>
        <taxon>Sordariomycetes</taxon>
        <taxon>Hypocreomycetidae</taxon>
        <taxon>Hypocreales</taxon>
        <taxon>Hypocreales incertae sedis</taxon>
        <taxon>Trichothecium</taxon>
    </lineage>
</organism>
<sequence length="333" mass="37748">MLSIVGFTLYMWGALPHPTPTSNHGLNVVTDGLDIPSIGLGTWLSKRHKVGPAVHMALKDGYRHIDAAHVYGNEHEVGKALHESGVARDDVWITSKLWNADHRPSNVHKAIKKTLKDLQVKKLDLYLMHWPVAFHHRSSRVDNSVSILETWRAMEELVHANLTRYIGVSNFSPKDLDTIFAECEVCPFAHEFEAHPYLQQQEFVNWHHERDVKVIAYSPLANTNPHYHSVHSPILDDPFWIDLAKAKNATVAQTILAWGRQRDTIVIPKSVHKHHIEENLGSLDVELTEDEMQAVSGQDKKHRMNDPGRAWGVPLFDGLDDATRLDDDDGNEL</sequence>
<reference evidence="1" key="1">
    <citation type="submission" date="2022-10" db="EMBL/GenBank/DDBJ databases">
        <title>Complete Genome of Trichothecium roseum strain YXFP-22015, a Plant Pathogen Isolated from Citrus.</title>
        <authorList>
            <person name="Wang Y."/>
            <person name="Zhu L."/>
        </authorList>
    </citation>
    <scope>NUCLEOTIDE SEQUENCE</scope>
    <source>
        <strain evidence="1">YXFP-22015</strain>
    </source>
</reference>
<protein>
    <submittedName>
        <fullName evidence="1">Uncharacterized protein</fullName>
    </submittedName>
</protein>
<evidence type="ECO:0000313" key="1">
    <source>
        <dbReference type="EMBL" id="KAI9898023.1"/>
    </source>
</evidence>
<keyword evidence="2" id="KW-1185">Reference proteome</keyword>
<evidence type="ECO:0000313" key="2">
    <source>
        <dbReference type="Proteomes" id="UP001163324"/>
    </source>
</evidence>
<gene>
    <name evidence="1" type="ORF">N3K66_006383</name>
</gene>
<dbReference type="Proteomes" id="UP001163324">
    <property type="component" value="Chromosome 6"/>
</dbReference>
<comment type="caution">
    <text evidence="1">The sequence shown here is derived from an EMBL/GenBank/DDBJ whole genome shotgun (WGS) entry which is preliminary data.</text>
</comment>
<name>A0ACC0UXR9_9HYPO</name>